<evidence type="ECO:0000313" key="2">
    <source>
        <dbReference type="EMBL" id="QBK86345.1"/>
    </source>
</evidence>
<keyword evidence="1" id="KW-0472">Membrane</keyword>
<reference evidence="2" key="1">
    <citation type="journal article" date="2019" name="MBio">
        <title>Virus Genomes from Deep Sea Sediments Expand the Ocean Megavirome and Support Independent Origins of Viral Gigantism.</title>
        <authorList>
            <person name="Backstrom D."/>
            <person name="Yutin N."/>
            <person name="Jorgensen S.L."/>
            <person name="Dharamshi J."/>
            <person name="Homa F."/>
            <person name="Zaremba-Niedwiedzka K."/>
            <person name="Spang A."/>
            <person name="Wolf Y.I."/>
            <person name="Koonin E.V."/>
            <person name="Ettema T.J."/>
        </authorList>
    </citation>
    <scope>NUCLEOTIDE SEQUENCE</scope>
</reference>
<evidence type="ECO:0000256" key="1">
    <source>
        <dbReference type="SAM" id="Phobius"/>
    </source>
</evidence>
<feature type="transmembrane region" description="Helical" evidence="1">
    <location>
        <begin position="102"/>
        <end position="127"/>
    </location>
</feature>
<sequence>MAKKVKCCTILNRTFRLGIAKLHNKLNEEDFTGCCMGFAMLVISIIAAYIFCWIGIWITKGSGYNMTCEGEMKYRSNGDFRYCFFANDTIDPNVSSLCNDNNFVGCFFVGLFSIVLIIVVFGIIISVYEGLRAINIFDFCVAIAIVTSIMFFLWLAGVLTITGFGYDTHCLYEMKNISINTDNKKLRCVFANDTVDFNFNELCNFQTYNSMINGCLLIGYLTAAVCIPIIAVLSGICIAFVWLIRKYRKIEMELSGMDV</sequence>
<name>A0A481YU99_9VIRU</name>
<feature type="transmembrane region" description="Helical" evidence="1">
    <location>
        <begin position="31"/>
        <end position="56"/>
    </location>
</feature>
<protein>
    <submittedName>
        <fullName evidence="2">Uncharacterized protein</fullName>
    </submittedName>
</protein>
<organism evidence="2">
    <name type="scientific">Marseillevirus LCMAC102</name>
    <dbReference type="NCBI Taxonomy" id="2506603"/>
    <lineage>
        <taxon>Viruses</taxon>
        <taxon>Varidnaviria</taxon>
        <taxon>Bamfordvirae</taxon>
        <taxon>Nucleocytoviricota</taxon>
        <taxon>Megaviricetes</taxon>
        <taxon>Pimascovirales</taxon>
        <taxon>Pimascovirales incertae sedis</taxon>
        <taxon>Marseilleviridae</taxon>
    </lineage>
</organism>
<gene>
    <name evidence="2" type="ORF">LCMAC102_01400</name>
</gene>
<keyword evidence="1" id="KW-1133">Transmembrane helix</keyword>
<keyword evidence="1" id="KW-0812">Transmembrane</keyword>
<feature type="transmembrane region" description="Helical" evidence="1">
    <location>
        <begin position="217"/>
        <end position="244"/>
    </location>
</feature>
<accession>A0A481YU99</accession>
<proteinExistence type="predicted"/>
<feature type="transmembrane region" description="Helical" evidence="1">
    <location>
        <begin position="139"/>
        <end position="166"/>
    </location>
</feature>
<dbReference type="EMBL" id="MK500334">
    <property type="protein sequence ID" value="QBK86345.1"/>
    <property type="molecule type" value="Genomic_DNA"/>
</dbReference>